<dbReference type="EMBL" id="MK072251">
    <property type="protein sequence ID" value="AYV80893.1"/>
    <property type="molecule type" value="Genomic_DNA"/>
</dbReference>
<gene>
    <name evidence="1" type="ORF">Harvfovirus9_23</name>
</gene>
<sequence length="247" mass="27596">MAVKGKRMGLAEFLDNCDEKKEKKEPIPPNDCCVIDGLNIILCGAKKTKMTDAELEIRIRKNLCAMLVALTEKKYKVIIIVLKAIRFWPLPAMFVNLVTNIIHDCGLLDERMRIVMCAASPDTTAFTKEHKRGGKYNHNRDDITVLKIATALGGGEVISRDKFKGYAPSELKLSAPVAFTIYGGEWTTAVSLPQIQESFSKSKSVTIDDFLKIPRHSTLIFTAEAFSSNINYFLTSYEFINGIVIIL</sequence>
<accession>A0A3G5A4Z9</accession>
<protein>
    <submittedName>
        <fullName evidence="1">Uncharacterized protein</fullName>
    </submittedName>
</protein>
<proteinExistence type="predicted"/>
<name>A0A3G5A4Z9_9VIRU</name>
<evidence type="ECO:0000313" key="1">
    <source>
        <dbReference type="EMBL" id="AYV80893.1"/>
    </source>
</evidence>
<reference evidence="1" key="1">
    <citation type="submission" date="2018-10" db="EMBL/GenBank/DDBJ databases">
        <title>Hidden diversity of soil giant viruses.</title>
        <authorList>
            <person name="Schulz F."/>
            <person name="Alteio L."/>
            <person name="Goudeau D."/>
            <person name="Ryan E.M."/>
            <person name="Malmstrom R.R."/>
            <person name="Blanchard J."/>
            <person name="Woyke T."/>
        </authorList>
    </citation>
    <scope>NUCLEOTIDE SEQUENCE</scope>
    <source>
        <strain evidence="1">HAV1</strain>
    </source>
</reference>
<organism evidence="1">
    <name type="scientific">Harvfovirus sp</name>
    <dbReference type="NCBI Taxonomy" id="2487768"/>
    <lineage>
        <taxon>Viruses</taxon>
        <taxon>Varidnaviria</taxon>
        <taxon>Bamfordvirae</taxon>
        <taxon>Nucleocytoviricota</taxon>
        <taxon>Megaviricetes</taxon>
        <taxon>Imitervirales</taxon>
        <taxon>Mimiviridae</taxon>
        <taxon>Klosneuvirinae</taxon>
    </lineage>
</organism>